<dbReference type="PRINTS" id="PR00700">
    <property type="entry name" value="PRTYPHPHTASE"/>
</dbReference>
<dbReference type="SUPFAM" id="SSF52799">
    <property type="entry name" value="(Phosphotyrosine protein) phosphatases II"/>
    <property type="match status" value="1"/>
</dbReference>
<dbReference type="InterPro" id="IPR016130">
    <property type="entry name" value="Tyr_Pase_AS"/>
</dbReference>
<feature type="domain" description="Guanylate kinase-like" evidence="2">
    <location>
        <begin position="165"/>
        <end position="218"/>
    </location>
</feature>
<evidence type="ECO:0000259" key="4">
    <source>
        <dbReference type="PROSITE" id="PS50056"/>
    </source>
</evidence>
<dbReference type="CDD" id="cd00136">
    <property type="entry name" value="PDZ_canonical"/>
    <property type="match status" value="2"/>
</dbReference>
<dbReference type="eggNOG" id="KOG0791">
    <property type="taxonomic scope" value="Eukaryota"/>
</dbReference>
<dbReference type="SUPFAM" id="SSF50156">
    <property type="entry name" value="PDZ domain-like"/>
    <property type="match status" value="2"/>
</dbReference>
<dbReference type="OMA" id="FIAHIAD"/>
<dbReference type="GO" id="GO:0004725">
    <property type="term" value="F:protein tyrosine phosphatase activity"/>
    <property type="evidence" value="ECO:0007669"/>
    <property type="project" value="InterPro"/>
</dbReference>
<reference evidence="6" key="1">
    <citation type="submission" date="2009-08" db="EMBL/GenBank/DDBJ databases">
        <title>Annotation of Salpingoeca rosetta.</title>
        <authorList>
            <consortium name="The Broad Institute Genome Sequencing Platform"/>
            <person name="Russ C."/>
            <person name="Cuomo C."/>
            <person name="Burger G."/>
            <person name="Gray M.W."/>
            <person name="Holland P.W.H."/>
            <person name="King N."/>
            <person name="Lang F.B.F."/>
            <person name="Roger A.J."/>
            <person name="Ruiz-Trillo I."/>
            <person name="Young S.K."/>
            <person name="Zeng Q."/>
            <person name="Gargeya S."/>
            <person name="Alvarado L."/>
            <person name="Berlin A."/>
            <person name="Chapman S.B."/>
            <person name="Chen Z."/>
            <person name="Freedman E."/>
            <person name="Gellesch M."/>
            <person name="Goldberg J."/>
            <person name="Griggs A."/>
            <person name="Gujja S."/>
            <person name="Heilman E."/>
            <person name="Heiman D."/>
            <person name="Howarth C."/>
            <person name="Mehta T."/>
            <person name="Neiman D."/>
            <person name="Pearson M."/>
            <person name="Roberts A."/>
            <person name="Saif S."/>
            <person name="Shea T."/>
            <person name="Shenoy N."/>
            <person name="Sisk P."/>
            <person name="Stolte C."/>
            <person name="Sykes S."/>
            <person name="White J."/>
            <person name="Yandava C."/>
            <person name="Haas B."/>
            <person name="Nusbaum C."/>
            <person name="Birren B."/>
        </authorList>
    </citation>
    <scope>NUCLEOTIDE SEQUENCE [LARGE SCALE GENOMIC DNA]</scope>
    <source>
        <strain evidence="6">ATCC 50818</strain>
    </source>
</reference>
<feature type="domain" description="PDZ" evidence="5">
    <location>
        <begin position="45"/>
        <end position="130"/>
    </location>
</feature>
<feature type="compositionally biased region" description="Low complexity" evidence="1">
    <location>
        <begin position="636"/>
        <end position="646"/>
    </location>
</feature>
<evidence type="ECO:0000256" key="1">
    <source>
        <dbReference type="SAM" id="MobiDB-lite"/>
    </source>
</evidence>
<evidence type="ECO:0008006" key="8">
    <source>
        <dbReference type="Google" id="ProtNLM"/>
    </source>
</evidence>
<dbReference type="AlphaFoldDB" id="F2URN7"/>
<feature type="compositionally biased region" description="Acidic residues" evidence="1">
    <location>
        <begin position="595"/>
        <end position="611"/>
    </location>
</feature>
<evidence type="ECO:0000259" key="3">
    <source>
        <dbReference type="PROSITE" id="PS50055"/>
    </source>
</evidence>
<protein>
    <recommendedName>
        <fullName evidence="8">Protein tyrosine phosphatase</fullName>
    </recommendedName>
</protein>
<feature type="compositionally biased region" description="Basic and acidic residues" evidence="1">
    <location>
        <begin position="701"/>
        <end position="713"/>
    </location>
</feature>
<dbReference type="SMART" id="SM00404">
    <property type="entry name" value="PTPc_motif"/>
    <property type="match status" value="1"/>
</dbReference>
<dbReference type="PANTHER" id="PTHR19134">
    <property type="entry name" value="RECEPTOR-TYPE TYROSINE-PROTEIN PHOSPHATASE"/>
    <property type="match status" value="1"/>
</dbReference>
<dbReference type="PANTHER" id="PTHR19134:SF449">
    <property type="entry name" value="TYROSINE-PROTEIN PHOSPHATASE 1"/>
    <property type="match status" value="1"/>
</dbReference>
<dbReference type="InterPro" id="IPR000242">
    <property type="entry name" value="PTP_cat"/>
</dbReference>
<dbReference type="InterPro" id="IPR003595">
    <property type="entry name" value="Tyr_Pase_cat"/>
</dbReference>
<dbReference type="OrthoDB" id="10253954at2759"/>
<dbReference type="PROSITE" id="PS50056">
    <property type="entry name" value="TYR_PHOSPHATASE_2"/>
    <property type="match status" value="1"/>
</dbReference>
<dbReference type="SUPFAM" id="SSF52540">
    <property type="entry name" value="P-loop containing nucleoside triphosphate hydrolases"/>
    <property type="match status" value="1"/>
</dbReference>
<feature type="domain" description="PDZ" evidence="5">
    <location>
        <begin position="244"/>
        <end position="328"/>
    </location>
</feature>
<dbReference type="InterPro" id="IPR001478">
    <property type="entry name" value="PDZ"/>
</dbReference>
<dbReference type="PROSITE" id="PS50106">
    <property type="entry name" value="PDZ"/>
    <property type="match status" value="2"/>
</dbReference>
<organism evidence="7">
    <name type="scientific">Salpingoeca rosetta (strain ATCC 50818 / BSB-021)</name>
    <dbReference type="NCBI Taxonomy" id="946362"/>
    <lineage>
        <taxon>Eukaryota</taxon>
        <taxon>Choanoflagellata</taxon>
        <taxon>Craspedida</taxon>
        <taxon>Salpingoecidae</taxon>
        <taxon>Salpingoeca</taxon>
    </lineage>
</organism>
<feature type="compositionally biased region" description="Basic and acidic residues" evidence="1">
    <location>
        <begin position="334"/>
        <end position="343"/>
    </location>
</feature>
<dbReference type="KEGG" id="sre:PTSG_10548"/>
<evidence type="ECO:0000313" key="7">
    <source>
        <dbReference type="Proteomes" id="UP000007799"/>
    </source>
</evidence>
<dbReference type="InterPro" id="IPR008145">
    <property type="entry name" value="GK/Ca_channel_bsu"/>
</dbReference>
<dbReference type="Gene3D" id="2.30.42.10">
    <property type="match status" value="2"/>
</dbReference>
<dbReference type="Proteomes" id="UP000007799">
    <property type="component" value="Unassembled WGS sequence"/>
</dbReference>
<dbReference type="InterPro" id="IPR036034">
    <property type="entry name" value="PDZ_sf"/>
</dbReference>
<feature type="compositionally biased region" description="Polar residues" evidence="1">
    <location>
        <begin position="568"/>
        <end position="588"/>
    </location>
</feature>
<keyword evidence="7" id="KW-1185">Reference proteome</keyword>
<name>F2URN7_SALR5</name>
<dbReference type="GeneID" id="16068608"/>
<dbReference type="InterPro" id="IPR000387">
    <property type="entry name" value="Tyr_Pase_dom"/>
</dbReference>
<evidence type="ECO:0000259" key="5">
    <source>
        <dbReference type="PROSITE" id="PS50106"/>
    </source>
</evidence>
<dbReference type="InterPro" id="IPR027417">
    <property type="entry name" value="P-loop_NTPase"/>
</dbReference>
<dbReference type="InParanoid" id="F2URN7"/>
<feature type="region of interest" description="Disordered" evidence="1">
    <location>
        <begin position="502"/>
        <end position="713"/>
    </location>
</feature>
<feature type="compositionally biased region" description="Basic and acidic residues" evidence="1">
    <location>
        <begin position="504"/>
        <end position="519"/>
    </location>
</feature>
<feature type="region of interest" description="Disordered" evidence="1">
    <location>
        <begin position="334"/>
        <end position="354"/>
    </location>
</feature>
<proteinExistence type="predicted"/>
<dbReference type="eggNOG" id="KOG0707">
    <property type="taxonomic scope" value="Eukaryota"/>
</dbReference>
<dbReference type="InterPro" id="IPR008144">
    <property type="entry name" value="Guanylate_kin-like_dom"/>
</dbReference>
<dbReference type="Pfam" id="PF00625">
    <property type="entry name" value="Guanylate_kin"/>
    <property type="match status" value="1"/>
</dbReference>
<dbReference type="PROSITE" id="PS50055">
    <property type="entry name" value="TYR_PHOSPHATASE_PTP"/>
    <property type="match status" value="1"/>
</dbReference>
<dbReference type="CDD" id="cd00047">
    <property type="entry name" value="PTPc"/>
    <property type="match status" value="1"/>
</dbReference>
<dbReference type="Pfam" id="PF00595">
    <property type="entry name" value="PDZ"/>
    <property type="match status" value="1"/>
</dbReference>
<accession>F2URN7</accession>
<dbReference type="Pfam" id="PF00102">
    <property type="entry name" value="Y_phosphatase"/>
    <property type="match status" value="1"/>
</dbReference>
<dbReference type="Gene3D" id="3.90.190.10">
    <property type="entry name" value="Protein tyrosine phosphatase superfamily"/>
    <property type="match status" value="1"/>
</dbReference>
<evidence type="ECO:0000259" key="2">
    <source>
        <dbReference type="PROSITE" id="PS50052"/>
    </source>
</evidence>
<dbReference type="PROSITE" id="PS50052">
    <property type="entry name" value="GUANYLATE_KINASE_2"/>
    <property type="match status" value="1"/>
</dbReference>
<dbReference type="Gene3D" id="3.30.63.10">
    <property type="entry name" value="Guanylate Kinase phosphate binding domain"/>
    <property type="match status" value="1"/>
</dbReference>
<dbReference type="InterPro" id="IPR050348">
    <property type="entry name" value="Protein-Tyr_Phosphatase"/>
</dbReference>
<dbReference type="RefSeq" id="XP_004988082.1">
    <property type="nucleotide sequence ID" value="XM_004988025.1"/>
</dbReference>
<dbReference type="SMART" id="SM00194">
    <property type="entry name" value="PTPc"/>
    <property type="match status" value="1"/>
</dbReference>
<dbReference type="EMBL" id="GL832992">
    <property type="protein sequence ID" value="EGD80292.1"/>
    <property type="molecule type" value="Genomic_DNA"/>
</dbReference>
<dbReference type="STRING" id="946362.F2URN7"/>
<feature type="compositionally biased region" description="Acidic residues" evidence="1">
    <location>
        <begin position="675"/>
        <end position="685"/>
    </location>
</feature>
<feature type="domain" description="Tyrosine specific protein phosphatases" evidence="4">
    <location>
        <begin position="916"/>
        <end position="994"/>
    </location>
</feature>
<sequence>MDATSSPSPTSLTSPTSTAAAAAAAATTTAALSSSSPRKWLGPRVVRVERGEGGRFNFDVSGGAESLMLPRVILHHAGAAPNYVTHERLNTGDEIVAVDNIQVAGMSHDAVVRVLKAAKETVTLTVLPIDQRTAFQCNDNAQQEGTGKIFKAQSSSAFRTLDSDVPITTRPPLSDEVDGKDYHFVSVALFQYLLTHKHVREWGQLKSHFYGALKTTLEVSPVRSLSNVDLIATTIKSRCGRLKVAHVQRNANGVFGFTIGGGAGVGELPFVDRVCDVKIANPDKASILPNDAILAIDGVTVAAETSGAVTELITAGGNIVKLLLLTHSFDGVRERGASGDDRSTTNSFRAHAPPAMSNTYAASASSSSATSSATTGITSSSAAAAAMMARGQRVQATSSSSSSSIAATSATTTPAASAAADADAQNQNAHSAGGVLNAFAPPGVGDFGVKQVAAEMEGTLRKASGEAVGGGDGGERVKGDGVKGELVLTNGDIKTAEMMALEQHSGKEEGKKEEDTKTEEVEEDTETGTSATAAETSAPTADDGGDGDVSKARDVKNGMGDGQDEAADTTQKTENTMGQNMSEPSTAPTAAANAEEAEKEEDATGDGDGDGDGGAQWNSDVVSVDPFAAVDDTDTKASATTTTTTVAGGGKQDIVRDESPVTKRSRTTTAASSGGDDDDDDDDGEYVQIIAGDEDDDDDDNTKKEEEEAEKRVPVNIEPAMHASIMKLSKDHALADEFVALSRVGVSSTSEHSAKNRSKNRYRNITAYDHTRVVLDILEGDDDCDYYNANFIPSDSSAQSYIACQGPTPPSMEDFWRMVWQKDVSVIVMVTKETELGRIKCHRYWPTLAATEAGRPLEMGYYTVKCTAENVTFLLTDRTFELERYGEPIRTVRQVHYHSWPDHGIPQHLSDLLLFREYVRGVHASMGHRGPLLVHCSAGVGRSGTFIAIDRIMRRLEVMPRHEPVTKETVDLNKIVHEMRTCRNLMVQTTEQYIFLHKLITHLLAQCREVDALDVSSHLQSQFEQRQLEFENAYDSLESYSDDSDDDGK</sequence>
<dbReference type="InterPro" id="IPR029021">
    <property type="entry name" value="Prot-tyrosine_phosphatase-like"/>
</dbReference>
<feature type="compositionally biased region" description="Low complexity" evidence="1">
    <location>
        <begin position="527"/>
        <end position="542"/>
    </location>
</feature>
<evidence type="ECO:0000313" key="6">
    <source>
        <dbReference type="EMBL" id="EGD80292.1"/>
    </source>
</evidence>
<gene>
    <name evidence="6" type="ORF">PTSG_10548</name>
</gene>
<feature type="domain" description="Tyrosine-protein phosphatase" evidence="3">
    <location>
        <begin position="734"/>
        <end position="1003"/>
    </location>
</feature>
<dbReference type="SMART" id="SM00228">
    <property type="entry name" value="PDZ"/>
    <property type="match status" value="2"/>
</dbReference>
<dbReference type="PROSITE" id="PS00383">
    <property type="entry name" value="TYR_PHOSPHATASE_1"/>
    <property type="match status" value="1"/>
</dbReference>